<keyword evidence="1" id="KW-0540">Nuclease</keyword>
<dbReference type="EC" id="3.1.21.4" evidence="1"/>
<evidence type="ECO:0000256" key="1">
    <source>
        <dbReference type="PIRNR" id="PIRNR016080"/>
    </source>
</evidence>
<dbReference type="GO" id="GO:0003677">
    <property type="term" value="F:DNA binding"/>
    <property type="evidence" value="ECO:0007669"/>
    <property type="project" value="UniProtKB-UniRule"/>
</dbReference>
<dbReference type="RefSeq" id="WP_115151183.1">
    <property type="nucleotide sequence ID" value="NZ_UGPP01000001.1"/>
</dbReference>
<evidence type="ECO:0000313" key="4">
    <source>
        <dbReference type="Proteomes" id="UP000255234"/>
    </source>
</evidence>
<sequence>MKNRDFDKWLSTMNDSIATWKYYTDFEKVYKNAEKIKTEIYILNSLINSKNIREDFKKLLLEYPQILKVIPLLIAKRTTDVIIINDTVQKYYYNFKKMNYSIDDYALFMENTGIFDLLSNHLIANLYDYILGVEVGLDTNTRKNRTGKAMETLVESYILQSGFVKEKNYFTQVSKNRLKEDFNIDLSNLKIDEIFKSSKKEKSEKKFDFVVKTEQKYYLIETNFYTTQGSKLNETARSYKELALEFKDLDNIDFVWITDGEGWQTTKKNLQETFNILDNIYNINDMENGILTKLFK</sequence>
<keyword evidence="1" id="KW-0255">Endonuclease</keyword>
<dbReference type="InterPro" id="IPR021191">
    <property type="entry name" value="Restrct_endonuc_II_DpnII"/>
</dbReference>
<feature type="domain" description="Restriction endonuclease type II DpnII-like" evidence="2">
    <location>
        <begin position="5"/>
        <end position="292"/>
    </location>
</feature>
<dbReference type="AlphaFoldDB" id="A0A378NS36"/>
<comment type="function">
    <text evidence="1">A P subtype restriction enzyme that recognizes the double-stranded unmethylated sequence 5'-GATC-3'.</text>
</comment>
<evidence type="ECO:0000259" key="2">
    <source>
        <dbReference type="Pfam" id="PF04556"/>
    </source>
</evidence>
<dbReference type="Proteomes" id="UP000255234">
    <property type="component" value="Unassembled WGS sequence"/>
</dbReference>
<accession>A0A378NS36</accession>
<dbReference type="InterPro" id="IPR007637">
    <property type="entry name" value="Restrct_endonuc_II_DpnII-like"/>
</dbReference>
<dbReference type="GO" id="GO:0009307">
    <property type="term" value="P:DNA restriction-modification system"/>
    <property type="evidence" value="ECO:0007669"/>
    <property type="project" value="UniProtKB-UniRule"/>
</dbReference>
<dbReference type="PIRSF" id="PIRSF016080">
    <property type="entry name" value="Restrict_endonuc_II_DpmII"/>
    <property type="match status" value="1"/>
</dbReference>
<evidence type="ECO:0000313" key="3">
    <source>
        <dbReference type="EMBL" id="STY70625.1"/>
    </source>
</evidence>
<comment type="catalytic activity">
    <reaction evidence="1">
        <text>Endonucleolytic cleavage of DNA to give specific double-stranded fragments with terminal 5'-phosphates.</text>
        <dbReference type="EC" id="3.1.21.4"/>
    </reaction>
</comment>
<proteinExistence type="inferred from homology"/>
<keyword evidence="1" id="KW-0680">Restriction system</keyword>
<comment type="similarity">
    <text evidence="1">Belongs to the DpnII type II restriction endonuclease family.</text>
</comment>
<name>A0A378NS36_9FIRM</name>
<organism evidence="3 4">
    <name type="scientific">Megamonas hypermegale</name>
    <dbReference type="NCBI Taxonomy" id="158847"/>
    <lineage>
        <taxon>Bacteria</taxon>
        <taxon>Bacillati</taxon>
        <taxon>Bacillota</taxon>
        <taxon>Negativicutes</taxon>
        <taxon>Selenomonadales</taxon>
        <taxon>Selenomonadaceae</taxon>
        <taxon>Megamonas</taxon>
    </lineage>
</organism>
<keyword evidence="1 3" id="KW-0378">Hydrolase</keyword>
<protein>
    <recommendedName>
        <fullName evidence="1">Type-2 restriction enzyme</fullName>
        <ecNumber evidence="1">3.1.21.4</ecNumber>
    </recommendedName>
</protein>
<reference evidence="3 4" key="1">
    <citation type="submission" date="2018-06" db="EMBL/GenBank/DDBJ databases">
        <authorList>
            <consortium name="Pathogen Informatics"/>
            <person name="Doyle S."/>
        </authorList>
    </citation>
    <scope>NUCLEOTIDE SEQUENCE [LARGE SCALE GENOMIC DNA]</scope>
    <source>
        <strain evidence="3 4">NCTC10571</strain>
    </source>
</reference>
<dbReference type="Pfam" id="PF04556">
    <property type="entry name" value="DpnII"/>
    <property type="match status" value="1"/>
</dbReference>
<dbReference type="GO" id="GO:0009036">
    <property type="term" value="F:type II site-specific deoxyribonuclease activity"/>
    <property type="evidence" value="ECO:0007669"/>
    <property type="project" value="UniProtKB-UniRule"/>
</dbReference>
<dbReference type="EMBL" id="UGPP01000001">
    <property type="protein sequence ID" value="STY70625.1"/>
    <property type="molecule type" value="Genomic_DNA"/>
</dbReference>
<gene>
    <name evidence="3" type="primary">dpnB</name>
    <name evidence="3" type="ORF">NCTC10571_00765</name>
</gene>
<dbReference type="REBASE" id="402975">
    <property type="entry name" value="Mhy10571ORF763P"/>
</dbReference>